<keyword evidence="5" id="KW-0328">Glycosyltransferase</keyword>
<evidence type="ECO:0000256" key="18">
    <source>
        <dbReference type="PIRSR" id="PIRSR037299-2"/>
    </source>
</evidence>
<gene>
    <name evidence="21" type="ORF">BBAD15_g4584</name>
</gene>
<feature type="signal peptide" evidence="19">
    <location>
        <begin position="1"/>
        <end position="17"/>
    </location>
</feature>
<evidence type="ECO:0000313" key="22">
    <source>
        <dbReference type="Proteomes" id="UP000030106"/>
    </source>
</evidence>
<feature type="active site" description="Proton donor" evidence="17">
    <location>
        <position position="135"/>
    </location>
</feature>
<dbReference type="SUPFAM" id="SSF49899">
    <property type="entry name" value="Concanavalin A-like lectins/glucanases"/>
    <property type="match status" value="1"/>
</dbReference>
<dbReference type="PANTHER" id="PTHR10963">
    <property type="entry name" value="GLYCOSYL HYDROLASE-RELATED"/>
    <property type="match status" value="1"/>
</dbReference>
<dbReference type="InterPro" id="IPR017168">
    <property type="entry name" value="CHR-like"/>
</dbReference>
<evidence type="ECO:0000256" key="14">
    <source>
        <dbReference type="ARBA" id="ARBA00023316"/>
    </source>
</evidence>
<dbReference type="Gene3D" id="2.60.120.200">
    <property type="match status" value="1"/>
</dbReference>
<dbReference type="HOGENOM" id="CLU_027506_3_1_1"/>
<evidence type="ECO:0000259" key="20">
    <source>
        <dbReference type="PROSITE" id="PS51762"/>
    </source>
</evidence>
<dbReference type="GO" id="GO:0031505">
    <property type="term" value="P:fungal-type cell wall organization"/>
    <property type="evidence" value="ECO:0007669"/>
    <property type="project" value="TreeGrafter"/>
</dbReference>
<dbReference type="InterPro" id="IPR013320">
    <property type="entry name" value="ConA-like_dom_sf"/>
</dbReference>
<dbReference type="STRING" id="1245745.A0A0A2WAR4"/>
<keyword evidence="8 16" id="KW-0378">Hydrolase</keyword>
<evidence type="ECO:0000256" key="9">
    <source>
        <dbReference type="ARBA" id="ARBA00023136"/>
    </source>
</evidence>
<dbReference type="PIRSF" id="PIRSF037299">
    <property type="entry name" value="Glycosidase_CRH1_prd"/>
    <property type="match status" value="1"/>
</dbReference>
<evidence type="ECO:0000256" key="15">
    <source>
        <dbReference type="ARBA" id="ARBA00038074"/>
    </source>
</evidence>
<dbReference type="InterPro" id="IPR000757">
    <property type="entry name" value="Beta-glucanase-like"/>
</dbReference>
<keyword evidence="11" id="KW-0325">Glycoprotein</keyword>
<dbReference type="CDD" id="cd02183">
    <property type="entry name" value="GH16_fungal_CRH1_transglycosylase"/>
    <property type="match status" value="1"/>
</dbReference>
<keyword evidence="12" id="KW-0449">Lipoprotein</keyword>
<dbReference type="GO" id="GO:0098552">
    <property type="term" value="C:side of membrane"/>
    <property type="evidence" value="ECO:0007669"/>
    <property type="project" value="UniProtKB-KW"/>
</dbReference>
<dbReference type="EC" id="3.2.-.-" evidence="16"/>
<evidence type="ECO:0000256" key="2">
    <source>
        <dbReference type="ARBA" id="ARBA00004196"/>
    </source>
</evidence>
<evidence type="ECO:0000313" key="21">
    <source>
        <dbReference type="EMBL" id="KGQ10074.1"/>
    </source>
</evidence>
<keyword evidence="14" id="KW-0961">Cell wall biogenesis/degradation</keyword>
<comment type="catalytic activity">
    <reaction evidence="1">
        <text>Random endo-hydrolysis of N-acetyl-beta-D-glucosaminide (1-&gt;4)-beta-linkages in chitin and chitodextrins.</text>
        <dbReference type="EC" id="3.2.1.14"/>
    </reaction>
</comment>
<keyword evidence="4" id="KW-0336">GPI-anchor</keyword>
<comment type="similarity">
    <text evidence="15">Belongs to the glycosyl hydrolase 16 family. CRH1 subfamily.</text>
</comment>
<dbReference type="GO" id="GO:0005975">
    <property type="term" value="P:carbohydrate metabolic process"/>
    <property type="evidence" value="ECO:0007669"/>
    <property type="project" value="InterPro"/>
</dbReference>
<evidence type="ECO:0000256" key="11">
    <source>
        <dbReference type="ARBA" id="ARBA00023180"/>
    </source>
</evidence>
<evidence type="ECO:0000256" key="7">
    <source>
        <dbReference type="ARBA" id="ARBA00022729"/>
    </source>
</evidence>
<evidence type="ECO:0000256" key="19">
    <source>
        <dbReference type="SAM" id="SignalP"/>
    </source>
</evidence>
<evidence type="ECO:0000256" key="5">
    <source>
        <dbReference type="ARBA" id="ARBA00022676"/>
    </source>
</evidence>
<evidence type="ECO:0000256" key="16">
    <source>
        <dbReference type="PIRNR" id="PIRNR037299"/>
    </source>
</evidence>
<feature type="active site" description="Nucleophile" evidence="17">
    <location>
        <position position="131"/>
    </location>
</feature>
<dbReference type="GO" id="GO:0008843">
    <property type="term" value="F:endochitinase activity"/>
    <property type="evidence" value="ECO:0007669"/>
    <property type="project" value="UniProtKB-EC"/>
</dbReference>
<dbReference type="AlphaFoldDB" id="A0A0A2WAR4"/>
<reference evidence="21 22" key="1">
    <citation type="submission" date="2012-10" db="EMBL/GenBank/DDBJ databases">
        <title>Genome sequencing and analysis of entomopathogenic fungi Beauveria bassiana D1-5.</title>
        <authorList>
            <person name="Li Q."/>
            <person name="Wang L."/>
            <person name="Zhang Z."/>
            <person name="Wang Q."/>
            <person name="Ren J."/>
            <person name="Wang M."/>
            <person name="Xu W."/>
            <person name="Wang J."/>
            <person name="Lu Y."/>
            <person name="Du Q."/>
            <person name="Sun Z."/>
        </authorList>
    </citation>
    <scope>NUCLEOTIDE SEQUENCE [LARGE SCALE GENOMIC DNA]</scope>
    <source>
        <strain evidence="21 22">D1-5</strain>
    </source>
</reference>
<proteinExistence type="inferred from homology"/>
<name>A0A0A2WAR4_BEABA</name>
<accession>A0A0A2WAR4</accession>
<comment type="subcellular location">
    <subcellularLocation>
        <location evidence="2">Cell envelope</location>
    </subcellularLocation>
    <subcellularLocation>
        <location evidence="3">Membrane</location>
        <topology evidence="3">Lipid-anchor</topology>
        <topology evidence="3">GPI-anchor</topology>
    </subcellularLocation>
</comment>
<dbReference type="PROSITE" id="PS51762">
    <property type="entry name" value="GH16_2"/>
    <property type="match status" value="1"/>
</dbReference>
<keyword evidence="6" id="KW-0808">Transferase</keyword>
<dbReference type="GO" id="GO:0016757">
    <property type="term" value="F:glycosyltransferase activity"/>
    <property type="evidence" value="ECO:0007669"/>
    <property type="project" value="UniProtKB-KW"/>
</dbReference>
<dbReference type="EMBL" id="ANFO01000365">
    <property type="protein sequence ID" value="KGQ10074.1"/>
    <property type="molecule type" value="Genomic_DNA"/>
</dbReference>
<dbReference type="Proteomes" id="UP000030106">
    <property type="component" value="Unassembled WGS sequence"/>
</dbReference>
<comment type="caution">
    <text evidence="21">The sequence shown here is derived from an EMBL/GenBank/DDBJ whole genome shotgun (WGS) entry which is preliminary data.</text>
</comment>
<evidence type="ECO:0000256" key="6">
    <source>
        <dbReference type="ARBA" id="ARBA00022679"/>
    </source>
</evidence>
<evidence type="ECO:0000256" key="12">
    <source>
        <dbReference type="ARBA" id="ARBA00023288"/>
    </source>
</evidence>
<evidence type="ECO:0000256" key="8">
    <source>
        <dbReference type="ARBA" id="ARBA00022801"/>
    </source>
</evidence>
<evidence type="ECO:0000256" key="3">
    <source>
        <dbReference type="ARBA" id="ARBA00004589"/>
    </source>
</evidence>
<keyword evidence="10 18" id="KW-1015">Disulfide bond</keyword>
<dbReference type="eggNOG" id="ENOG502QQ71">
    <property type="taxonomic scope" value="Eukaryota"/>
</dbReference>
<organism evidence="21 22">
    <name type="scientific">Beauveria bassiana D1-5</name>
    <dbReference type="NCBI Taxonomy" id="1245745"/>
    <lineage>
        <taxon>Eukaryota</taxon>
        <taxon>Fungi</taxon>
        <taxon>Dikarya</taxon>
        <taxon>Ascomycota</taxon>
        <taxon>Pezizomycotina</taxon>
        <taxon>Sordariomycetes</taxon>
        <taxon>Hypocreomycetidae</taxon>
        <taxon>Hypocreales</taxon>
        <taxon>Cordycipitaceae</taxon>
        <taxon>Beauveria</taxon>
    </lineage>
</organism>
<dbReference type="OrthoDB" id="4781at2759"/>
<evidence type="ECO:0000256" key="10">
    <source>
        <dbReference type="ARBA" id="ARBA00023157"/>
    </source>
</evidence>
<keyword evidence="9 16" id="KW-0472">Membrane</keyword>
<dbReference type="Pfam" id="PF00722">
    <property type="entry name" value="Glyco_hydro_16"/>
    <property type="match status" value="1"/>
</dbReference>
<sequence length="416" mass="42825">MFSKIAVALAAVSLVSAQTSTECNPLKTSMHRLIPHRPRHLPPCKPDPAFGKNGANCDFTAGACDGFHTMAGKAVTYDSRGAIVAMDAPGQAPTLRSDNYLFFGRVDVEMQAAPGKGIVTSLVLLSDDLDEIDFETVGFDNKQIQSNYFSKGDDSVFDRGGNHAVDNPLGAIHKYTFEWTPEKIDWVINGAVVRTLTRAAVGDAFPQSPMQVKLGAWVAGYEGGRPGTIEWSGGIADFSNGPATAIYKSVKVVDYAGGSSATDKDVKEYVYGDHSGSAKSIKINLKDGSSSTPDASASASSTTAVSSASSVSASSASASAPASSSQKSSVTSAKSITTSAAPSIITTEALPTKNSTSTVITATSSAVNGTNATTTLTTATGSRTAVLPVLVPCSVLLSSSSLPLPSKLCGAFEAAV</sequence>
<dbReference type="GO" id="GO:0009277">
    <property type="term" value="C:fungal-type cell wall"/>
    <property type="evidence" value="ECO:0007669"/>
    <property type="project" value="TreeGrafter"/>
</dbReference>
<evidence type="ECO:0000256" key="13">
    <source>
        <dbReference type="ARBA" id="ARBA00023295"/>
    </source>
</evidence>
<evidence type="ECO:0000256" key="4">
    <source>
        <dbReference type="ARBA" id="ARBA00022622"/>
    </source>
</evidence>
<feature type="disulfide bond" evidence="18">
    <location>
        <begin position="23"/>
        <end position="44"/>
    </location>
</feature>
<keyword evidence="7 19" id="KW-0732">Signal</keyword>
<dbReference type="InterPro" id="IPR050546">
    <property type="entry name" value="Glycosyl_Hydrlase_16"/>
</dbReference>
<feature type="chain" id="PRO_5001996547" description="Crh-like protein" evidence="19">
    <location>
        <begin position="18"/>
        <end position="416"/>
    </location>
</feature>
<dbReference type="PANTHER" id="PTHR10963:SF68">
    <property type="entry name" value="GLYCOSIDASE CRH1-RELATED"/>
    <property type="match status" value="1"/>
</dbReference>
<feature type="domain" description="GH16" evidence="20">
    <location>
        <begin position="27"/>
        <end position="258"/>
    </location>
</feature>
<keyword evidence="13 21" id="KW-0326">Glycosidase</keyword>
<protein>
    <recommendedName>
        <fullName evidence="16">Crh-like protein</fullName>
        <ecNumber evidence="16">3.2.-.-</ecNumber>
    </recommendedName>
</protein>
<evidence type="ECO:0000256" key="1">
    <source>
        <dbReference type="ARBA" id="ARBA00000822"/>
    </source>
</evidence>
<evidence type="ECO:0000256" key="17">
    <source>
        <dbReference type="PIRSR" id="PIRSR037299-1"/>
    </source>
</evidence>